<sequence length="106" mass="11725">MKTVVLVSCVKQKRDAPCPAKSLYTSDWFRKARAYAESFGPSWYILSAQYGLLEPGKVIAPYEKALNRMNVGDRRAWSSKVISQMQAAVPAADRIVILAESATVNS</sequence>
<dbReference type="Proteomes" id="UP000195569">
    <property type="component" value="Unassembled WGS sequence"/>
</dbReference>
<gene>
    <name evidence="2" type="ORF">BN2476_230383</name>
</gene>
<accession>A0A1N7RY98</accession>
<dbReference type="AlphaFoldDB" id="A0A1N7RY98"/>
<feature type="domain" description="DUF6884" evidence="1">
    <location>
        <begin position="4"/>
        <end position="101"/>
    </location>
</feature>
<keyword evidence="3" id="KW-1185">Reference proteome</keyword>
<comment type="caution">
    <text evidence="2">The sequence shown here is derived from an EMBL/GenBank/DDBJ whole genome shotgun (WGS) entry which is preliminary data.</text>
</comment>
<dbReference type="Pfam" id="PF21818">
    <property type="entry name" value="DUF6884"/>
    <property type="match status" value="1"/>
</dbReference>
<proteinExistence type="predicted"/>
<reference evidence="2" key="1">
    <citation type="submission" date="2016-12" db="EMBL/GenBank/DDBJ databases">
        <authorList>
            <person name="Moulin L."/>
        </authorList>
    </citation>
    <scope>NUCLEOTIDE SEQUENCE [LARGE SCALE GENOMIC DNA]</scope>
    <source>
        <strain evidence="2">STM 7183</strain>
    </source>
</reference>
<evidence type="ECO:0000313" key="3">
    <source>
        <dbReference type="Proteomes" id="UP000195569"/>
    </source>
</evidence>
<dbReference type="InterPro" id="IPR049251">
    <property type="entry name" value="DUF6884"/>
</dbReference>
<protein>
    <recommendedName>
        <fullName evidence="1">DUF6884 domain-containing protein</fullName>
    </recommendedName>
</protein>
<dbReference type="EMBL" id="CYGY02000023">
    <property type="protein sequence ID" value="SIT40093.1"/>
    <property type="molecule type" value="Genomic_DNA"/>
</dbReference>
<evidence type="ECO:0000259" key="1">
    <source>
        <dbReference type="Pfam" id="PF21818"/>
    </source>
</evidence>
<name>A0A1N7RY98_9BURK</name>
<evidence type="ECO:0000313" key="2">
    <source>
        <dbReference type="EMBL" id="SIT40093.1"/>
    </source>
</evidence>
<organism evidence="2 3">
    <name type="scientific">Paraburkholderia piptadeniae</name>
    <dbReference type="NCBI Taxonomy" id="1701573"/>
    <lineage>
        <taxon>Bacteria</taxon>
        <taxon>Pseudomonadati</taxon>
        <taxon>Pseudomonadota</taxon>
        <taxon>Betaproteobacteria</taxon>
        <taxon>Burkholderiales</taxon>
        <taxon>Burkholderiaceae</taxon>
        <taxon>Paraburkholderia</taxon>
    </lineage>
</organism>